<reference evidence="6 7" key="1">
    <citation type="submission" date="2018-11" db="EMBL/GenBank/DDBJ databases">
        <authorList>
            <person name="Criscuolo A."/>
        </authorList>
    </citation>
    <scope>NUCLEOTIDE SEQUENCE [LARGE SCALE GENOMIC DNA]</scope>
    <source>
        <strain evidence="6">ACIP111625</strain>
    </source>
</reference>
<dbReference type="GO" id="GO:0016020">
    <property type="term" value="C:membrane"/>
    <property type="evidence" value="ECO:0007669"/>
    <property type="project" value="UniProtKB-SubCell"/>
</dbReference>
<name>A0A3P5X798_9RHOB</name>
<dbReference type="InterPro" id="IPR039544">
    <property type="entry name" value="Tim44-like"/>
</dbReference>
<comment type="similarity">
    <text evidence="2">Belongs to the Tim44 family.</text>
</comment>
<dbReference type="PANTHER" id="PTHR10721">
    <property type="entry name" value="MITOCHONDRIAL IMPORT INNER MEMBRANE TRANSLOCASE SUBUNIT TIM44"/>
    <property type="match status" value="1"/>
</dbReference>
<dbReference type="Gene3D" id="3.10.450.240">
    <property type="match status" value="1"/>
</dbReference>
<dbReference type="InterPro" id="IPR016985">
    <property type="entry name" value="UCP031890_Tim44-rel"/>
</dbReference>
<dbReference type="PIRSF" id="PIRSF031890">
    <property type="entry name" value="UCP031890_transporter_Tim44"/>
    <property type="match status" value="1"/>
</dbReference>
<organism evidence="6 7">
    <name type="scientific">Pseudogemmobacter humi</name>
    <dbReference type="NCBI Taxonomy" id="2483812"/>
    <lineage>
        <taxon>Bacteria</taxon>
        <taxon>Pseudomonadati</taxon>
        <taxon>Pseudomonadota</taxon>
        <taxon>Alphaproteobacteria</taxon>
        <taxon>Rhodobacterales</taxon>
        <taxon>Paracoccaceae</taxon>
        <taxon>Pseudogemmobacter</taxon>
    </lineage>
</organism>
<evidence type="ECO:0000256" key="1">
    <source>
        <dbReference type="ARBA" id="ARBA00004370"/>
    </source>
</evidence>
<feature type="domain" description="Tim44-like" evidence="5">
    <location>
        <begin position="71"/>
        <end position="219"/>
    </location>
</feature>
<gene>
    <name evidence="6" type="ORF">XINFAN_00920</name>
</gene>
<keyword evidence="3" id="KW-0809">Transit peptide</keyword>
<sequence>MNSSLIQLLVLAGIAIFLILKLRSVLGTRDGFEKPPVPLEDVRPQVKREFEVIEGGTDRDITDHVPEGSDAAKALAEMKRAEPDFALTPFLQGARQAYEMILMAFERGDLDAIRDFLSDEVEASFEEVIRAREAQGLTVEANFIGLKEMAVQEATFDKVSGFAELTVRFIGELTSVVRDKNGNAIEGDSKSIKRQRDVWTFARKMGSSDPNWQLVATGE</sequence>
<dbReference type="InterPro" id="IPR032710">
    <property type="entry name" value="NTF2-like_dom_sf"/>
</dbReference>
<evidence type="ECO:0000256" key="4">
    <source>
        <dbReference type="ARBA" id="ARBA00023136"/>
    </source>
</evidence>
<evidence type="ECO:0000256" key="3">
    <source>
        <dbReference type="ARBA" id="ARBA00022946"/>
    </source>
</evidence>
<dbReference type="GO" id="GO:0030150">
    <property type="term" value="P:protein import into mitochondrial matrix"/>
    <property type="evidence" value="ECO:0007669"/>
    <property type="project" value="TreeGrafter"/>
</dbReference>
<dbReference type="AlphaFoldDB" id="A0A3P5X798"/>
<protein>
    <submittedName>
        <fullName evidence="6">Tim44-like domain protein</fullName>
    </submittedName>
</protein>
<evidence type="ECO:0000313" key="6">
    <source>
        <dbReference type="EMBL" id="VDC23204.1"/>
    </source>
</evidence>
<dbReference type="InterPro" id="IPR007379">
    <property type="entry name" value="Tim44-like_dom"/>
</dbReference>
<dbReference type="PANTHER" id="PTHR10721:SF1">
    <property type="entry name" value="MITOCHONDRIAL IMPORT INNER MEMBRANE TRANSLOCASE SUBUNIT TIM44"/>
    <property type="match status" value="1"/>
</dbReference>
<dbReference type="GO" id="GO:0051087">
    <property type="term" value="F:protein-folding chaperone binding"/>
    <property type="evidence" value="ECO:0007669"/>
    <property type="project" value="TreeGrafter"/>
</dbReference>
<dbReference type="EMBL" id="UXAW01000048">
    <property type="protein sequence ID" value="VDC23204.1"/>
    <property type="molecule type" value="Genomic_DNA"/>
</dbReference>
<dbReference type="Proteomes" id="UP000277498">
    <property type="component" value="Unassembled WGS sequence"/>
</dbReference>
<comment type="subcellular location">
    <subcellularLocation>
        <location evidence="1">Membrane</location>
    </subcellularLocation>
</comment>
<dbReference type="SUPFAM" id="SSF54427">
    <property type="entry name" value="NTF2-like"/>
    <property type="match status" value="1"/>
</dbReference>
<evidence type="ECO:0000313" key="7">
    <source>
        <dbReference type="Proteomes" id="UP000277498"/>
    </source>
</evidence>
<dbReference type="NCBIfam" id="NF033779">
    <property type="entry name" value="Tim44_TimA_adap"/>
    <property type="match status" value="1"/>
</dbReference>
<keyword evidence="4" id="KW-0472">Membrane</keyword>
<evidence type="ECO:0000259" key="5">
    <source>
        <dbReference type="SMART" id="SM00978"/>
    </source>
</evidence>
<evidence type="ECO:0000256" key="2">
    <source>
        <dbReference type="ARBA" id="ARBA00009597"/>
    </source>
</evidence>
<dbReference type="OrthoDB" id="9798618at2"/>
<dbReference type="Pfam" id="PF04280">
    <property type="entry name" value="Tim44"/>
    <property type="match status" value="1"/>
</dbReference>
<dbReference type="RefSeq" id="WP_124085348.1">
    <property type="nucleotide sequence ID" value="NZ_UXAW01000048.1"/>
</dbReference>
<accession>A0A3P5X798</accession>
<keyword evidence="7" id="KW-1185">Reference proteome</keyword>
<dbReference type="SMART" id="SM00978">
    <property type="entry name" value="Tim44"/>
    <property type="match status" value="1"/>
</dbReference>
<proteinExistence type="inferred from homology"/>